<evidence type="ECO:0000313" key="3">
    <source>
        <dbReference type="Proteomes" id="UP001620645"/>
    </source>
</evidence>
<evidence type="ECO:0000313" key="2">
    <source>
        <dbReference type="EMBL" id="KAL3079322.1"/>
    </source>
</evidence>
<name>A0ABD2IMM8_HETSC</name>
<evidence type="ECO:0000256" key="1">
    <source>
        <dbReference type="SAM" id="MobiDB-lite"/>
    </source>
</evidence>
<accession>A0ABD2IMM8</accession>
<gene>
    <name evidence="2" type="ORF">niasHS_012331</name>
</gene>
<organism evidence="2 3">
    <name type="scientific">Heterodera schachtii</name>
    <name type="common">Sugarbeet cyst nematode worm</name>
    <name type="synonym">Tylenchus schachtii</name>
    <dbReference type="NCBI Taxonomy" id="97005"/>
    <lineage>
        <taxon>Eukaryota</taxon>
        <taxon>Metazoa</taxon>
        <taxon>Ecdysozoa</taxon>
        <taxon>Nematoda</taxon>
        <taxon>Chromadorea</taxon>
        <taxon>Rhabditida</taxon>
        <taxon>Tylenchina</taxon>
        <taxon>Tylenchomorpha</taxon>
        <taxon>Tylenchoidea</taxon>
        <taxon>Heteroderidae</taxon>
        <taxon>Heteroderinae</taxon>
        <taxon>Heterodera</taxon>
    </lineage>
</organism>
<sequence length="162" mass="17907">MLSAVALLIVRPAQPGLPRAAPVDAALGRDTQSAHARPPPAFAPYSLGHKGPPRPSAEAEAFICLYKQMGKASSRECLSKDNQKWAGQIVFHRTQQNHPPFINTKNRLQATRTQQLLPTISEEFYEVIDEETAAEPRPNVLSPPHFDHKTSAPFQRPPKMAN</sequence>
<dbReference type="Proteomes" id="UP001620645">
    <property type="component" value="Unassembled WGS sequence"/>
</dbReference>
<proteinExistence type="predicted"/>
<keyword evidence="3" id="KW-1185">Reference proteome</keyword>
<dbReference type="EMBL" id="JBICCN010000305">
    <property type="protein sequence ID" value="KAL3079322.1"/>
    <property type="molecule type" value="Genomic_DNA"/>
</dbReference>
<comment type="caution">
    <text evidence="2">The sequence shown here is derived from an EMBL/GenBank/DDBJ whole genome shotgun (WGS) entry which is preliminary data.</text>
</comment>
<dbReference type="AlphaFoldDB" id="A0ABD2IMM8"/>
<feature type="region of interest" description="Disordered" evidence="1">
    <location>
        <begin position="131"/>
        <end position="162"/>
    </location>
</feature>
<reference evidence="2 3" key="1">
    <citation type="submission" date="2024-10" db="EMBL/GenBank/DDBJ databases">
        <authorList>
            <person name="Kim D."/>
        </authorList>
    </citation>
    <scope>NUCLEOTIDE SEQUENCE [LARGE SCALE GENOMIC DNA]</scope>
    <source>
        <strain evidence="2">Taebaek</strain>
    </source>
</reference>
<protein>
    <submittedName>
        <fullName evidence="2">Uncharacterized protein</fullName>
    </submittedName>
</protein>